<evidence type="ECO:0000313" key="2">
    <source>
        <dbReference type="EMBL" id="KAF2122600.1"/>
    </source>
</evidence>
<dbReference type="OrthoDB" id="5428863at2759"/>
<dbReference type="EMBL" id="ML977310">
    <property type="protein sequence ID" value="KAF2122600.1"/>
    <property type="molecule type" value="Genomic_DNA"/>
</dbReference>
<evidence type="ECO:0000313" key="3">
    <source>
        <dbReference type="Proteomes" id="UP000799770"/>
    </source>
</evidence>
<reference evidence="2" key="1">
    <citation type="journal article" date="2020" name="Stud. Mycol.">
        <title>101 Dothideomycetes genomes: a test case for predicting lifestyles and emergence of pathogens.</title>
        <authorList>
            <person name="Haridas S."/>
            <person name="Albert R."/>
            <person name="Binder M."/>
            <person name="Bloem J."/>
            <person name="Labutti K."/>
            <person name="Salamov A."/>
            <person name="Andreopoulos B."/>
            <person name="Baker S."/>
            <person name="Barry K."/>
            <person name="Bills G."/>
            <person name="Bluhm B."/>
            <person name="Cannon C."/>
            <person name="Castanera R."/>
            <person name="Culley D."/>
            <person name="Daum C."/>
            <person name="Ezra D."/>
            <person name="Gonzalez J."/>
            <person name="Henrissat B."/>
            <person name="Kuo A."/>
            <person name="Liang C."/>
            <person name="Lipzen A."/>
            <person name="Lutzoni F."/>
            <person name="Magnuson J."/>
            <person name="Mondo S."/>
            <person name="Nolan M."/>
            <person name="Ohm R."/>
            <person name="Pangilinan J."/>
            <person name="Park H.-J."/>
            <person name="Ramirez L."/>
            <person name="Alfaro M."/>
            <person name="Sun H."/>
            <person name="Tritt A."/>
            <person name="Yoshinaga Y."/>
            <person name="Zwiers L.-H."/>
            <person name="Turgeon B."/>
            <person name="Goodwin S."/>
            <person name="Spatafora J."/>
            <person name="Crous P."/>
            <person name="Grigoriev I."/>
        </authorList>
    </citation>
    <scope>NUCLEOTIDE SEQUENCE</scope>
    <source>
        <strain evidence="2">CBS 627.86</strain>
    </source>
</reference>
<dbReference type="PANTHER" id="PTHR33112">
    <property type="entry name" value="DOMAIN PROTEIN, PUTATIVE-RELATED"/>
    <property type="match status" value="1"/>
</dbReference>
<accession>A0A6A5ZSG1</accession>
<feature type="domain" description="Heterokaryon incompatibility" evidence="1">
    <location>
        <begin position="246"/>
        <end position="372"/>
    </location>
</feature>
<dbReference type="PANTHER" id="PTHR33112:SF1">
    <property type="entry name" value="HETEROKARYON INCOMPATIBILITY DOMAIN-CONTAINING PROTEIN"/>
    <property type="match status" value="1"/>
</dbReference>
<name>A0A6A5ZSG1_9PLEO</name>
<dbReference type="AlphaFoldDB" id="A0A6A5ZSG1"/>
<sequence>MAYPDRAEGLPAPKRRKISSNPSLCDACQLLDMPRKFRRANRFYELARDGEVERNPRLLGGKVGGPTYYKDCFLAYRFGSHLNTPSDCSLCNFFRSVMIQPGKHERSKLLGFCSSDSSLFYLPKLRQSAVWSKSEVSTFMAVVPDIDDLPGQGHETHWLEEDIPAVGSIFLLPPTGTNDTTTLMAARGLRDKADISLVEEWLTFCTTHHSACARSASYDPVEKWFRVINCQRDPPVVEEKAWGITYVALSYVWGNNTTEQWPKTVKDAVNITKELGLDYLWVDRLCITQSPGAEQDYLVSKMTTIYSEAHLTIIAAAGLDADHGLPGANGTPRRPQPKYNLDDGSTLVSSLPDPRLEVVQPLWSSRGWTYQEGILSRRRLIFTETQMYWECRCMAVNESINVPLHLVHKPSLSRMANFMLGGIFMETSFTGAATKNSEKAYIEDHTATLKYGFPEQDDTSVKAKLRGLQEHIRAFSARSLTKEQDSLRAFLGIVGLYAPYGEIYPFLGIPIWLGPVAGRPHGAQISLALSLASWYHRTGADFSMFASEGACRRYHLPSWTWAGWQGTVSWRTPPNDEYATLLRGLIEVPALKFLWAADLYLRDEATSTSMRLADVQSATVFRNDSLTLIEIRDALVLNDFQSFPITKEWRWLSHVGRQGREQSRVGADWDSGWHRLSRSKRLVVITISEVLTRQEWTARHMIGEFVSVLFFAAQDTDVEHGRLKFLTLRKVRPRNGEARWERIGTVAILVPDGMICRKLKGGDTKYRSTEEIFRIMPLKKLQGSMVIQ</sequence>
<dbReference type="Pfam" id="PF06985">
    <property type="entry name" value="HET"/>
    <property type="match status" value="1"/>
</dbReference>
<organism evidence="2 3">
    <name type="scientific">Lophiotrema nucula</name>
    <dbReference type="NCBI Taxonomy" id="690887"/>
    <lineage>
        <taxon>Eukaryota</taxon>
        <taxon>Fungi</taxon>
        <taxon>Dikarya</taxon>
        <taxon>Ascomycota</taxon>
        <taxon>Pezizomycotina</taxon>
        <taxon>Dothideomycetes</taxon>
        <taxon>Pleosporomycetidae</taxon>
        <taxon>Pleosporales</taxon>
        <taxon>Lophiotremataceae</taxon>
        <taxon>Lophiotrema</taxon>
    </lineage>
</organism>
<proteinExistence type="predicted"/>
<keyword evidence="3" id="KW-1185">Reference proteome</keyword>
<dbReference type="InterPro" id="IPR010730">
    <property type="entry name" value="HET"/>
</dbReference>
<dbReference type="Proteomes" id="UP000799770">
    <property type="component" value="Unassembled WGS sequence"/>
</dbReference>
<gene>
    <name evidence="2" type="ORF">BDV96DRAFT_656187</name>
</gene>
<evidence type="ECO:0000259" key="1">
    <source>
        <dbReference type="Pfam" id="PF06985"/>
    </source>
</evidence>
<protein>
    <submittedName>
        <fullName evidence="2">Heterokaryon incompatibility protein-domain-containing protein</fullName>
    </submittedName>
</protein>